<keyword evidence="2" id="KW-1185">Reference proteome</keyword>
<dbReference type="EMBL" id="JAWJBA010000836">
    <property type="protein sequence ID" value="MDV2687514.1"/>
    <property type="molecule type" value="Genomic_DNA"/>
</dbReference>
<reference evidence="1 2" key="1">
    <citation type="submission" date="2023-10" db="EMBL/GenBank/DDBJ databases">
        <title>Screening of Alkalihalobacillus lindianensis BZ-TG-R113 and Its Alleviation of Salt Stress on Rapeseed Growth.</title>
        <authorList>
            <person name="Zhao B."/>
            <person name="Guo T."/>
        </authorList>
    </citation>
    <scope>NUCLEOTIDE SEQUENCE [LARGE SCALE GENOMIC DNA]</scope>
    <source>
        <strain evidence="1 2">BZ-TG-R113</strain>
    </source>
</reference>
<feature type="non-terminal residue" evidence="1">
    <location>
        <position position="1"/>
    </location>
</feature>
<sequence length="61" mass="6819">LAWCSHSKTLKKYDLAPGDMLEFSGKVVAKKLTKGKEVAKEFIVEAPVLYKINNPSKIVKK</sequence>
<accession>A0ABU3XHZ6</accession>
<comment type="caution">
    <text evidence="1">The sequence shown here is derived from an EMBL/GenBank/DDBJ whole genome shotgun (WGS) entry which is preliminary data.</text>
</comment>
<evidence type="ECO:0000313" key="1">
    <source>
        <dbReference type="EMBL" id="MDV2687514.1"/>
    </source>
</evidence>
<protein>
    <submittedName>
        <fullName evidence="1">Uncharacterized protein</fullName>
    </submittedName>
</protein>
<dbReference type="Proteomes" id="UP001287282">
    <property type="component" value="Unassembled WGS sequence"/>
</dbReference>
<organism evidence="1 2">
    <name type="scientific">Alkalihalophilus lindianensis</name>
    <dbReference type="NCBI Taxonomy" id="1630542"/>
    <lineage>
        <taxon>Bacteria</taxon>
        <taxon>Bacillati</taxon>
        <taxon>Bacillota</taxon>
        <taxon>Bacilli</taxon>
        <taxon>Bacillales</taxon>
        <taxon>Bacillaceae</taxon>
        <taxon>Alkalihalophilus</taxon>
    </lineage>
</organism>
<evidence type="ECO:0000313" key="2">
    <source>
        <dbReference type="Proteomes" id="UP001287282"/>
    </source>
</evidence>
<gene>
    <name evidence="1" type="ORF">RYX56_24510</name>
</gene>
<name>A0ABU3XHZ6_9BACI</name>
<proteinExistence type="predicted"/>